<gene>
    <name evidence="2" type="ordered locus">AXX17_At4g31790</name>
</gene>
<dbReference type="Proteomes" id="UP000078284">
    <property type="component" value="Chromosome 4"/>
</dbReference>
<organism evidence="2 3">
    <name type="scientific">Arabidopsis thaliana</name>
    <name type="common">Mouse-ear cress</name>
    <dbReference type="NCBI Taxonomy" id="3702"/>
    <lineage>
        <taxon>Eukaryota</taxon>
        <taxon>Viridiplantae</taxon>
        <taxon>Streptophyta</taxon>
        <taxon>Embryophyta</taxon>
        <taxon>Tracheophyta</taxon>
        <taxon>Spermatophyta</taxon>
        <taxon>Magnoliopsida</taxon>
        <taxon>eudicotyledons</taxon>
        <taxon>Gunneridae</taxon>
        <taxon>Pentapetalae</taxon>
        <taxon>rosids</taxon>
        <taxon>malvids</taxon>
        <taxon>Brassicales</taxon>
        <taxon>Brassicaceae</taxon>
        <taxon>Camelineae</taxon>
        <taxon>Arabidopsis</taxon>
    </lineage>
</organism>
<reference evidence="3" key="1">
    <citation type="journal article" date="2016" name="Proc. Natl. Acad. Sci. U.S.A.">
        <title>Chromosome-level assembly of Arabidopsis thaliana Ler reveals the extent of translocation and inversion polymorphisms.</title>
        <authorList>
            <person name="Zapata L."/>
            <person name="Ding J."/>
            <person name="Willing E.M."/>
            <person name="Hartwig B."/>
            <person name="Bezdan D."/>
            <person name="Jiao W.B."/>
            <person name="Patel V."/>
            <person name="Velikkakam James G."/>
            <person name="Koornneef M."/>
            <person name="Ossowski S."/>
            <person name="Schneeberger K."/>
        </authorList>
    </citation>
    <scope>NUCLEOTIDE SEQUENCE [LARGE SCALE GENOMIC DNA]</scope>
    <source>
        <strain evidence="3">cv. Landsberg erecta</strain>
    </source>
</reference>
<evidence type="ECO:0000256" key="1">
    <source>
        <dbReference type="SAM" id="MobiDB-lite"/>
    </source>
</evidence>
<evidence type="ECO:0000313" key="3">
    <source>
        <dbReference type="Proteomes" id="UP000078284"/>
    </source>
</evidence>
<sequence length="73" mass="8520">MGGPCSFENRKKSLREKYDSVKNRRVSDDDMTVKPPGRRERSKVEGKRLKRDGASQLQLRCCFFLPLLIHLLK</sequence>
<dbReference type="AlphaFoldDB" id="A0A178UYY9"/>
<comment type="caution">
    <text evidence="2">The sequence shown here is derived from an EMBL/GenBank/DDBJ whole genome shotgun (WGS) entry which is preliminary data.</text>
</comment>
<dbReference type="EMBL" id="LUHQ01000004">
    <property type="protein sequence ID" value="OAO98072.1"/>
    <property type="molecule type" value="Genomic_DNA"/>
</dbReference>
<proteinExistence type="predicted"/>
<name>A0A178UYY9_ARATH</name>
<protein>
    <submittedName>
        <fullName evidence="2">Uncharacterized protein</fullName>
    </submittedName>
</protein>
<evidence type="ECO:0000313" key="2">
    <source>
        <dbReference type="EMBL" id="OAO98072.1"/>
    </source>
</evidence>
<accession>A0A178UYY9</accession>
<feature type="region of interest" description="Disordered" evidence="1">
    <location>
        <begin position="18"/>
        <end position="48"/>
    </location>
</feature>